<evidence type="ECO:0000256" key="1">
    <source>
        <dbReference type="SAM" id="MobiDB-lite"/>
    </source>
</evidence>
<dbReference type="Proteomes" id="UP000799770">
    <property type="component" value="Unassembled WGS sequence"/>
</dbReference>
<sequence>MAPRREKFYFHAPTTDSPVDGPIFLGAIITHPRNADSPLNSRPIPIDTNIMDVYTDEIPNYSVTLEKKTTGTLGIFASFLAQILGIGGDVTGERGNTDSENWTCESLKTTSFNPTPEYIKSSLESSAVKQFLEEDKGWLLSSKVYMITGLKLAYGATGTIEYAKSKGINLHLSLDATSLGVPVEAGPEFGINRENKLKQEFGKKTPFVLAFRMRKINVTPGGKITNKPVTGGMLGTGSSESDAGEDGEAEQPEYIVDGLDEEDADANEFDIKGSWEVAEELQTSVVTCGCSLAAEP</sequence>
<gene>
    <name evidence="2" type="ORF">BDV96DRAFT_587990</name>
</gene>
<accession>A0A6A5YLH8</accession>
<feature type="compositionally biased region" description="Acidic residues" evidence="1">
    <location>
        <begin position="242"/>
        <end position="251"/>
    </location>
</feature>
<keyword evidence="3" id="KW-1185">Reference proteome</keyword>
<reference evidence="2" key="1">
    <citation type="journal article" date="2020" name="Stud. Mycol.">
        <title>101 Dothideomycetes genomes: a test case for predicting lifestyles and emergence of pathogens.</title>
        <authorList>
            <person name="Haridas S."/>
            <person name="Albert R."/>
            <person name="Binder M."/>
            <person name="Bloem J."/>
            <person name="Labutti K."/>
            <person name="Salamov A."/>
            <person name="Andreopoulos B."/>
            <person name="Baker S."/>
            <person name="Barry K."/>
            <person name="Bills G."/>
            <person name="Bluhm B."/>
            <person name="Cannon C."/>
            <person name="Castanera R."/>
            <person name="Culley D."/>
            <person name="Daum C."/>
            <person name="Ezra D."/>
            <person name="Gonzalez J."/>
            <person name="Henrissat B."/>
            <person name="Kuo A."/>
            <person name="Liang C."/>
            <person name="Lipzen A."/>
            <person name="Lutzoni F."/>
            <person name="Magnuson J."/>
            <person name="Mondo S."/>
            <person name="Nolan M."/>
            <person name="Ohm R."/>
            <person name="Pangilinan J."/>
            <person name="Park H.-J."/>
            <person name="Ramirez L."/>
            <person name="Alfaro M."/>
            <person name="Sun H."/>
            <person name="Tritt A."/>
            <person name="Yoshinaga Y."/>
            <person name="Zwiers L.-H."/>
            <person name="Turgeon B."/>
            <person name="Goodwin S."/>
            <person name="Spatafora J."/>
            <person name="Crous P."/>
            <person name="Grigoriev I."/>
        </authorList>
    </citation>
    <scope>NUCLEOTIDE SEQUENCE</scope>
    <source>
        <strain evidence="2">CBS 627.86</strain>
    </source>
</reference>
<proteinExistence type="predicted"/>
<organism evidence="2 3">
    <name type="scientific">Lophiotrema nucula</name>
    <dbReference type="NCBI Taxonomy" id="690887"/>
    <lineage>
        <taxon>Eukaryota</taxon>
        <taxon>Fungi</taxon>
        <taxon>Dikarya</taxon>
        <taxon>Ascomycota</taxon>
        <taxon>Pezizomycotina</taxon>
        <taxon>Dothideomycetes</taxon>
        <taxon>Pleosporomycetidae</taxon>
        <taxon>Pleosporales</taxon>
        <taxon>Lophiotremataceae</taxon>
        <taxon>Lophiotrema</taxon>
    </lineage>
</organism>
<dbReference type="OrthoDB" id="4500473at2759"/>
<dbReference type="EMBL" id="ML977350">
    <property type="protein sequence ID" value="KAF2107952.1"/>
    <property type="molecule type" value="Genomic_DNA"/>
</dbReference>
<evidence type="ECO:0000313" key="3">
    <source>
        <dbReference type="Proteomes" id="UP000799770"/>
    </source>
</evidence>
<protein>
    <submittedName>
        <fullName evidence="2">Uncharacterized protein</fullName>
    </submittedName>
</protein>
<name>A0A6A5YLH8_9PLEO</name>
<dbReference type="AlphaFoldDB" id="A0A6A5YLH8"/>
<feature type="region of interest" description="Disordered" evidence="1">
    <location>
        <begin position="227"/>
        <end position="252"/>
    </location>
</feature>
<evidence type="ECO:0000313" key="2">
    <source>
        <dbReference type="EMBL" id="KAF2107952.1"/>
    </source>
</evidence>